<gene>
    <name evidence="3" type="primary">LOC110984374</name>
</gene>
<dbReference type="Proteomes" id="UP000694845">
    <property type="component" value="Unplaced"/>
</dbReference>
<feature type="compositionally biased region" description="Polar residues" evidence="1">
    <location>
        <begin position="479"/>
        <end position="518"/>
    </location>
</feature>
<dbReference type="AlphaFoldDB" id="A0A8B7Z5Y5"/>
<organism evidence="2 3">
    <name type="scientific">Acanthaster planci</name>
    <name type="common">Crown-of-thorns starfish</name>
    <dbReference type="NCBI Taxonomy" id="133434"/>
    <lineage>
        <taxon>Eukaryota</taxon>
        <taxon>Metazoa</taxon>
        <taxon>Echinodermata</taxon>
        <taxon>Eleutherozoa</taxon>
        <taxon>Asterozoa</taxon>
        <taxon>Asteroidea</taxon>
        <taxon>Valvatacea</taxon>
        <taxon>Valvatida</taxon>
        <taxon>Acanthasteridae</taxon>
        <taxon>Acanthaster</taxon>
    </lineage>
</organism>
<feature type="region of interest" description="Disordered" evidence="1">
    <location>
        <begin position="479"/>
        <end position="589"/>
    </location>
</feature>
<feature type="compositionally biased region" description="Acidic residues" evidence="1">
    <location>
        <begin position="556"/>
        <end position="565"/>
    </location>
</feature>
<feature type="compositionally biased region" description="Basic and acidic residues" evidence="1">
    <location>
        <begin position="445"/>
        <end position="466"/>
    </location>
</feature>
<evidence type="ECO:0000313" key="3">
    <source>
        <dbReference type="RefSeq" id="XP_022100210.1"/>
    </source>
</evidence>
<feature type="compositionally biased region" description="Polar residues" evidence="1">
    <location>
        <begin position="540"/>
        <end position="555"/>
    </location>
</feature>
<dbReference type="KEGG" id="aplc:110984374"/>
<dbReference type="GeneID" id="110984374"/>
<feature type="compositionally biased region" description="Polar residues" evidence="1">
    <location>
        <begin position="191"/>
        <end position="203"/>
    </location>
</feature>
<name>A0A8B7Z5Y5_ACAPL</name>
<feature type="region of interest" description="Disordered" evidence="1">
    <location>
        <begin position="718"/>
        <end position="855"/>
    </location>
</feature>
<feature type="compositionally biased region" description="Polar residues" evidence="1">
    <location>
        <begin position="622"/>
        <end position="631"/>
    </location>
</feature>
<feature type="compositionally biased region" description="Low complexity" evidence="1">
    <location>
        <begin position="794"/>
        <end position="805"/>
    </location>
</feature>
<feature type="compositionally biased region" description="Polar residues" evidence="1">
    <location>
        <begin position="262"/>
        <end position="289"/>
    </location>
</feature>
<dbReference type="RefSeq" id="XP_022100210.1">
    <property type="nucleotide sequence ID" value="XM_022244518.1"/>
</dbReference>
<sequence length="855" mass="92163">MAQTNWSCYGSSDGRNERPTMNVLQTEGERLHEQALSSYAHGNFAQAKLLLEKAIALEPYNASFRETKNSFCQANQGPYTYGHHQTGTGRSFLDGEQQKQQYGRGTATSWNSSLARQSWDSGGPQGSATFLNGNNYKARSVRGPWPQQPSGNAAQYFSNTVADSMFSPYWGRSEDFQSLGMNSHFGDPRASQRQTNVSHTGRTNVGPHYTKASNTSQQDGMWGTWTDPAAESDPKPEMSWVNSGYQQSDIPWTPEPRRAASLPNNIRSGANGSTSQSSLRGSMANSTERFSSKGHHGQSSPHTWRSEETSSETNYGLDSFDEVSNMDKVEEWMVKNEASGVPNPPPGLSKPRKNKKKKKKKMPAAPKQESPDTSLQTDKDVSQYSGRSSIIECQNPARTKSASARSCQSDETKSVSKNASYHSPSSKPRTAPFTAESVINSNSDKLSKHINDNPHHSKGFKEKDKSFFDPKRIFVSSDFVRTSQPSGCAGQPDSSKQSKTKSAVSKGEYNTSRKSAFSSKGRREGDGVKATGGSPEDLTNARTTGSRDQTYSCDPQETEADGLADDMERSRLDSSGSLGSEVSGRMTKEEWEEIIKRMYAPLGMPSSSPQEHPGRANGAPSEPTSWEQSPAFQNCGRNFVMPSNTEACALEGGLLPESETVQKLSKMKAGRVNAAEKGCSGSKQGAYVDVKATLGAGILQNSVPVCHADTSIRLTSPAGRQSKILSSEKCKTTESAQSAQASTSCQVPLTKGTGPVPQREKTSPENVNSSFAKPLEKPKVEVSSASSVISGRDATSSKGTSKSASNFSAEPKVEVCSTGLVTSSKVASGGDDVSPLKGTTKRSPEPRVEVSSQLP</sequence>
<evidence type="ECO:0000256" key="1">
    <source>
        <dbReference type="SAM" id="MobiDB-lite"/>
    </source>
</evidence>
<proteinExistence type="predicted"/>
<evidence type="ECO:0000313" key="2">
    <source>
        <dbReference type="Proteomes" id="UP000694845"/>
    </source>
</evidence>
<feature type="compositionally biased region" description="Basic residues" evidence="1">
    <location>
        <begin position="350"/>
        <end position="362"/>
    </location>
</feature>
<feature type="compositionally biased region" description="Polar residues" evidence="1">
    <location>
        <begin position="415"/>
        <end position="428"/>
    </location>
</feature>
<keyword evidence="2" id="KW-1185">Reference proteome</keyword>
<reference evidence="3" key="1">
    <citation type="submission" date="2025-08" db="UniProtKB">
        <authorList>
            <consortium name="RefSeq"/>
        </authorList>
    </citation>
    <scope>IDENTIFICATION</scope>
</reference>
<feature type="region of interest" description="Disordered" evidence="1">
    <location>
        <begin position="186"/>
        <end position="320"/>
    </location>
</feature>
<feature type="region of interest" description="Disordered" evidence="1">
    <location>
        <begin position="602"/>
        <end position="631"/>
    </location>
</feature>
<feature type="compositionally biased region" description="Polar residues" evidence="1">
    <location>
        <begin position="240"/>
        <end position="250"/>
    </location>
</feature>
<feature type="compositionally biased region" description="Polar residues" evidence="1">
    <location>
        <begin position="371"/>
        <end position="407"/>
    </location>
</feature>
<feature type="compositionally biased region" description="Low complexity" evidence="1">
    <location>
        <begin position="733"/>
        <end position="746"/>
    </location>
</feature>
<accession>A0A8B7Z5Y5</accession>
<feature type="region of interest" description="Disordered" evidence="1">
    <location>
        <begin position="335"/>
        <end position="466"/>
    </location>
</feature>
<protein>
    <submittedName>
        <fullName evidence="3">Uncharacterized protein LOC110984374</fullName>
    </submittedName>
</protein>